<dbReference type="PANTHER" id="PTHR39181:SF1">
    <property type="entry name" value="TYROSINE-PROTEIN PHOSPHATASE YWQE"/>
    <property type="match status" value="1"/>
</dbReference>
<protein>
    <recommendedName>
        <fullName evidence="2">protein-tyrosine-phosphatase</fullName>
        <ecNumber evidence="2">3.1.3.48</ecNumber>
    </recommendedName>
</protein>
<comment type="similarity">
    <text evidence="1">Belongs to the metallo-dependent hydrolases superfamily. CpsB/CapC family.</text>
</comment>
<evidence type="ECO:0000313" key="5">
    <source>
        <dbReference type="EMBL" id="TWT94023.1"/>
    </source>
</evidence>
<gene>
    <name evidence="5" type="primary">ywqE</name>
    <name evidence="5" type="ORF">Pla108_37340</name>
</gene>
<accession>A0A5C6A6Q3</accession>
<keyword evidence="3 5" id="KW-0378">Hydrolase</keyword>
<evidence type="ECO:0000256" key="3">
    <source>
        <dbReference type="ARBA" id="ARBA00022801"/>
    </source>
</evidence>
<dbReference type="InterPro" id="IPR016195">
    <property type="entry name" value="Pol/histidinol_Pase-like"/>
</dbReference>
<dbReference type="InterPro" id="IPR016667">
    <property type="entry name" value="Caps_polysacc_synth_CpsB/CapC"/>
</dbReference>
<proteinExistence type="inferred from homology"/>
<dbReference type="PIRSF" id="PIRSF016557">
    <property type="entry name" value="Caps_synth_CpsB"/>
    <property type="match status" value="1"/>
</dbReference>
<evidence type="ECO:0000256" key="4">
    <source>
        <dbReference type="ARBA" id="ARBA00051722"/>
    </source>
</evidence>
<comment type="catalytic activity">
    <reaction evidence="4">
        <text>O-phospho-L-tyrosyl-[protein] + H2O = L-tyrosyl-[protein] + phosphate</text>
        <dbReference type="Rhea" id="RHEA:10684"/>
        <dbReference type="Rhea" id="RHEA-COMP:10136"/>
        <dbReference type="Rhea" id="RHEA-COMP:20101"/>
        <dbReference type="ChEBI" id="CHEBI:15377"/>
        <dbReference type="ChEBI" id="CHEBI:43474"/>
        <dbReference type="ChEBI" id="CHEBI:46858"/>
        <dbReference type="ChEBI" id="CHEBI:61978"/>
        <dbReference type="EC" id="3.1.3.48"/>
    </reaction>
</comment>
<reference evidence="5 6" key="1">
    <citation type="submission" date="2019-02" db="EMBL/GenBank/DDBJ databases">
        <title>Deep-cultivation of Planctomycetes and their phenomic and genomic characterization uncovers novel biology.</title>
        <authorList>
            <person name="Wiegand S."/>
            <person name="Jogler M."/>
            <person name="Boedeker C."/>
            <person name="Pinto D."/>
            <person name="Vollmers J."/>
            <person name="Rivas-Marin E."/>
            <person name="Kohn T."/>
            <person name="Peeters S.H."/>
            <person name="Heuer A."/>
            <person name="Rast P."/>
            <person name="Oberbeckmann S."/>
            <person name="Bunk B."/>
            <person name="Jeske O."/>
            <person name="Meyerdierks A."/>
            <person name="Storesund J.E."/>
            <person name="Kallscheuer N."/>
            <person name="Luecker S."/>
            <person name="Lage O.M."/>
            <person name="Pohl T."/>
            <person name="Merkel B.J."/>
            <person name="Hornburger P."/>
            <person name="Mueller R.-W."/>
            <person name="Bruemmer F."/>
            <person name="Labrenz M."/>
            <person name="Spormann A.M."/>
            <person name="Op Den Camp H."/>
            <person name="Overmann J."/>
            <person name="Amann R."/>
            <person name="Jetten M.S.M."/>
            <person name="Mascher T."/>
            <person name="Medema M.H."/>
            <person name="Devos D.P."/>
            <person name="Kaster A.-K."/>
            <person name="Ovreas L."/>
            <person name="Rohde M."/>
            <person name="Galperin M.Y."/>
            <person name="Jogler C."/>
        </authorList>
    </citation>
    <scope>NUCLEOTIDE SEQUENCE [LARGE SCALE GENOMIC DNA]</scope>
    <source>
        <strain evidence="5 6">Pla108</strain>
    </source>
</reference>
<dbReference type="OrthoDB" id="9788539at2"/>
<dbReference type="EC" id="3.1.3.48" evidence="2"/>
<evidence type="ECO:0000313" key="6">
    <source>
        <dbReference type="Proteomes" id="UP000317421"/>
    </source>
</evidence>
<evidence type="ECO:0000256" key="1">
    <source>
        <dbReference type="ARBA" id="ARBA00005750"/>
    </source>
</evidence>
<comment type="caution">
    <text evidence="5">The sequence shown here is derived from an EMBL/GenBank/DDBJ whole genome shotgun (WGS) entry which is preliminary data.</text>
</comment>
<dbReference type="EMBL" id="SJPR01000007">
    <property type="protein sequence ID" value="TWT94023.1"/>
    <property type="molecule type" value="Genomic_DNA"/>
</dbReference>
<dbReference type="RefSeq" id="WP_146446429.1">
    <property type="nucleotide sequence ID" value="NZ_SJPR01000007.1"/>
</dbReference>
<sequence length="263" mass="28593">MNGLVDIHCHLLPGIDDGAADLEASLAMARLSVSQGVETIVVTPHQLGAFEHNHGDEIRRRTAELQAELRRHDIPLRVLPGADVRIEDNLIAGLESGAVVSLGDHRRHVLLELPHELYFPLEPVLDSLERLGMVGVLSHPERNAGLLARQDLIDSLVGYGCLMQVTAGSLIGGFGPKSQAMAERMATRGMIHFLSTDGHSPTRRRPRLGDAYRAAEQLVGEEAARLWCCENPLAVAEGRSVAAGPTQVRRPRRGWSLFARSAA</sequence>
<organism evidence="5 6">
    <name type="scientific">Botrimarina colliarenosi</name>
    <dbReference type="NCBI Taxonomy" id="2528001"/>
    <lineage>
        <taxon>Bacteria</taxon>
        <taxon>Pseudomonadati</taxon>
        <taxon>Planctomycetota</taxon>
        <taxon>Planctomycetia</taxon>
        <taxon>Pirellulales</taxon>
        <taxon>Lacipirellulaceae</taxon>
        <taxon>Botrimarina</taxon>
    </lineage>
</organism>
<evidence type="ECO:0000256" key="2">
    <source>
        <dbReference type="ARBA" id="ARBA00013064"/>
    </source>
</evidence>
<dbReference type="GO" id="GO:0004725">
    <property type="term" value="F:protein tyrosine phosphatase activity"/>
    <property type="evidence" value="ECO:0007669"/>
    <property type="project" value="UniProtKB-EC"/>
</dbReference>
<dbReference type="SUPFAM" id="SSF89550">
    <property type="entry name" value="PHP domain-like"/>
    <property type="match status" value="1"/>
</dbReference>
<keyword evidence="6" id="KW-1185">Reference proteome</keyword>
<dbReference type="GO" id="GO:0030145">
    <property type="term" value="F:manganese ion binding"/>
    <property type="evidence" value="ECO:0007669"/>
    <property type="project" value="InterPro"/>
</dbReference>
<name>A0A5C6A6Q3_9BACT</name>
<dbReference type="Proteomes" id="UP000317421">
    <property type="component" value="Unassembled WGS sequence"/>
</dbReference>
<dbReference type="PANTHER" id="PTHR39181">
    <property type="entry name" value="TYROSINE-PROTEIN PHOSPHATASE YWQE"/>
    <property type="match status" value="1"/>
</dbReference>
<dbReference type="Gene3D" id="3.20.20.140">
    <property type="entry name" value="Metal-dependent hydrolases"/>
    <property type="match status" value="1"/>
</dbReference>
<dbReference type="AlphaFoldDB" id="A0A5C6A6Q3"/>
<dbReference type="Pfam" id="PF19567">
    <property type="entry name" value="CpsB_CapC"/>
    <property type="match status" value="1"/>
</dbReference>